<evidence type="ECO:0000256" key="9">
    <source>
        <dbReference type="PROSITE-ProRule" id="PRU01091"/>
    </source>
</evidence>
<dbReference type="InterPro" id="IPR001867">
    <property type="entry name" value="OmpR/PhoB-type_DNA-bd"/>
</dbReference>
<protein>
    <recommendedName>
        <fullName evidence="1">Phosphate regulon transcriptional regulatory protein PhoB</fullName>
    </recommendedName>
</protein>
<keyword evidence="2 8" id="KW-0597">Phosphoprotein</keyword>
<name>A0A2N8KNP0_9BURK</name>
<keyword evidence="5 9" id="KW-0238">DNA-binding</keyword>
<evidence type="ECO:0000313" key="12">
    <source>
        <dbReference type="EMBL" id="PND35082.1"/>
    </source>
</evidence>
<evidence type="ECO:0000256" key="7">
    <source>
        <dbReference type="ARBA" id="ARBA00024735"/>
    </source>
</evidence>
<comment type="function">
    <text evidence="7">This protein is a positive regulator for the phosphate regulon. Transcription of this operon is positively regulated by PhoB and PhoR when phosphate is limited.</text>
</comment>
<dbReference type="InterPro" id="IPR039420">
    <property type="entry name" value="WalR-like"/>
</dbReference>
<dbReference type="Gene3D" id="3.40.50.2300">
    <property type="match status" value="1"/>
</dbReference>
<dbReference type="AlphaFoldDB" id="A0A2N8KNP0"/>
<dbReference type="EMBL" id="POQS01000001">
    <property type="protein sequence ID" value="PND35082.1"/>
    <property type="molecule type" value="Genomic_DNA"/>
</dbReference>
<dbReference type="Proteomes" id="UP000235994">
    <property type="component" value="Unassembled WGS sequence"/>
</dbReference>
<dbReference type="CDD" id="cd00383">
    <property type="entry name" value="trans_reg_C"/>
    <property type="match status" value="1"/>
</dbReference>
<dbReference type="GO" id="GO:0005829">
    <property type="term" value="C:cytosol"/>
    <property type="evidence" value="ECO:0007669"/>
    <property type="project" value="TreeGrafter"/>
</dbReference>
<evidence type="ECO:0000256" key="6">
    <source>
        <dbReference type="ARBA" id="ARBA00023163"/>
    </source>
</evidence>
<dbReference type="FunFam" id="1.10.10.10:FF:000018">
    <property type="entry name" value="DNA-binding response regulator ResD"/>
    <property type="match status" value="1"/>
</dbReference>
<dbReference type="SMART" id="SM00448">
    <property type="entry name" value="REC"/>
    <property type="match status" value="1"/>
</dbReference>
<comment type="caution">
    <text evidence="12">The sequence shown here is derived from an EMBL/GenBank/DDBJ whole genome shotgun (WGS) entry which is preliminary data.</text>
</comment>
<gene>
    <name evidence="12" type="ORF">C1I89_01410</name>
</gene>
<evidence type="ECO:0000259" key="10">
    <source>
        <dbReference type="PROSITE" id="PS50110"/>
    </source>
</evidence>
<dbReference type="InterPro" id="IPR001789">
    <property type="entry name" value="Sig_transdc_resp-reg_receiver"/>
</dbReference>
<evidence type="ECO:0000256" key="1">
    <source>
        <dbReference type="ARBA" id="ARBA00013332"/>
    </source>
</evidence>
<sequence>MDTPRRVLIVEDDAHIAELLRMHLRDEGYAVEHAADGHDGMRRLEEGNWDALVLDLMLPGIDGLEICKRARGMARYIPIIITSARSSEVHRILGLELGADDYLAKPFSMLELVARVRALLRRSEALERNARLDAGSLSLHGLAIDPLARTADVDGRRLELTPREFDLLLFFARNPDQVFSRLDLLNQVWGYRHEGYEHTVNTHINRLRAKIEADASNPQRILTVWGRGYKFAAAPGRAGDAA</sequence>
<feature type="modified residue" description="4-aspartylphosphate" evidence="8">
    <location>
        <position position="55"/>
    </location>
</feature>
<dbReference type="PROSITE" id="PS51755">
    <property type="entry name" value="OMPR_PHOB"/>
    <property type="match status" value="1"/>
</dbReference>
<dbReference type="FunFam" id="3.40.50.2300:FF:000001">
    <property type="entry name" value="DNA-binding response regulator PhoB"/>
    <property type="match status" value="1"/>
</dbReference>
<dbReference type="PROSITE" id="PS50110">
    <property type="entry name" value="RESPONSE_REGULATORY"/>
    <property type="match status" value="1"/>
</dbReference>
<dbReference type="SMART" id="SM00862">
    <property type="entry name" value="Trans_reg_C"/>
    <property type="match status" value="1"/>
</dbReference>
<dbReference type="Gene3D" id="1.10.10.10">
    <property type="entry name" value="Winged helix-like DNA-binding domain superfamily/Winged helix DNA-binding domain"/>
    <property type="match status" value="1"/>
</dbReference>
<dbReference type="SUPFAM" id="SSF46894">
    <property type="entry name" value="C-terminal effector domain of the bipartite response regulators"/>
    <property type="match status" value="1"/>
</dbReference>
<keyword evidence="6" id="KW-0804">Transcription</keyword>
<evidence type="ECO:0000313" key="13">
    <source>
        <dbReference type="Proteomes" id="UP000235994"/>
    </source>
</evidence>
<dbReference type="Gene3D" id="6.10.250.690">
    <property type="match status" value="1"/>
</dbReference>
<dbReference type="GO" id="GO:0000976">
    <property type="term" value="F:transcription cis-regulatory region binding"/>
    <property type="evidence" value="ECO:0007669"/>
    <property type="project" value="TreeGrafter"/>
</dbReference>
<proteinExistence type="predicted"/>
<dbReference type="GO" id="GO:0000156">
    <property type="term" value="F:phosphorelay response regulator activity"/>
    <property type="evidence" value="ECO:0007669"/>
    <property type="project" value="TreeGrafter"/>
</dbReference>
<organism evidence="12 13">
    <name type="scientific">Achromobacter pulmonis</name>
    <dbReference type="NCBI Taxonomy" id="1389932"/>
    <lineage>
        <taxon>Bacteria</taxon>
        <taxon>Pseudomonadati</taxon>
        <taxon>Pseudomonadota</taxon>
        <taxon>Betaproteobacteria</taxon>
        <taxon>Burkholderiales</taxon>
        <taxon>Alcaligenaceae</taxon>
        <taxon>Achromobacter</taxon>
    </lineage>
</organism>
<evidence type="ECO:0000256" key="8">
    <source>
        <dbReference type="PROSITE-ProRule" id="PRU00169"/>
    </source>
</evidence>
<reference evidence="12 13" key="1">
    <citation type="submission" date="2018-01" db="EMBL/GenBank/DDBJ databases">
        <title>The draft genome of an aniline degradation strain ANB-1.</title>
        <authorList>
            <person name="Zhang L."/>
            <person name="Jiang J."/>
        </authorList>
    </citation>
    <scope>NUCLEOTIDE SEQUENCE [LARGE SCALE GENOMIC DNA]</scope>
    <source>
        <strain evidence="12 13">ANB-1</strain>
    </source>
</reference>
<dbReference type="InterPro" id="IPR011006">
    <property type="entry name" value="CheY-like_superfamily"/>
</dbReference>
<dbReference type="Pfam" id="PF00072">
    <property type="entry name" value="Response_reg"/>
    <property type="match status" value="1"/>
</dbReference>
<dbReference type="InterPro" id="IPR016032">
    <property type="entry name" value="Sig_transdc_resp-reg_C-effctor"/>
</dbReference>
<feature type="domain" description="OmpR/PhoB-type" evidence="11">
    <location>
        <begin position="134"/>
        <end position="233"/>
    </location>
</feature>
<evidence type="ECO:0000256" key="4">
    <source>
        <dbReference type="ARBA" id="ARBA00023015"/>
    </source>
</evidence>
<dbReference type="PANTHER" id="PTHR48111:SF4">
    <property type="entry name" value="DNA-BINDING DUAL TRANSCRIPTIONAL REGULATOR OMPR"/>
    <property type="match status" value="1"/>
</dbReference>
<accession>A0A2N8KNP0</accession>
<evidence type="ECO:0000256" key="3">
    <source>
        <dbReference type="ARBA" id="ARBA00023012"/>
    </source>
</evidence>
<dbReference type="PANTHER" id="PTHR48111">
    <property type="entry name" value="REGULATOR OF RPOS"/>
    <property type="match status" value="1"/>
</dbReference>
<keyword evidence="4" id="KW-0805">Transcription regulation</keyword>
<evidence type="ECO:0000256" key="2">
    <source>
        <dbReference type="ARBA" id="ARBA00022553"/>
    </source>
</evidence>
<keyword evidence="3" id="KW-0902">Two-component regulatory system</keyword>
<dbReference type="SUPFAM" id="SSF52172">
    <property type="entry name" value="CheY-like"/>
    <property type="match status" value="1"/>
</dbReference>
<evidence type="ECO:0000259" key="11">
    <source>
        <dbReference type="PROSITE" id="PS51755"/>
    </source>
</evidence>
<dbReference type="Pfam" id="PF00486">
    <property type="entry name" value="Trans_reg_C"/>
    <property type="match status" value="1"/>
</dbReference>
<evidence type="ECO:0000256" key="5">
    <source>
        <dbReference type="ARBA" id="ARBA00023125"/>
    </source>
</evidence>
<dbReference type="RefSeq" id="WP_102771027.1">
    <property type="nucleotide sequence ID" value="NZ_POQS01000001.1"/>
</dbReference>
<dbReference type="GO" id="GO:0032993">
    <property type="term" value="C:protein-DNA complex"/>
    <property type="evidence" value="ECO:0007669"/>
    <property type="project" value="TreeGrafter"/>
</dbReference>
<keyword evidence="13" id="KW-1185">Reference proteome</keyword>
<dbReference type="InterPro" id="IPR036388">
    <property type="entry name" value="WH-like_DNA-bd_sf"/>
</dbReference>
<feature type="DNA-binding region" description="OmpR/PhoB-type" evidence="9">
    <location>
        <begin position="134"/>
        <end position="233"/>
    </location>
</feature>
<dbReference type="GO" id="GO:0006355">
    <property type="term" value="P:regulation of DNA-templated transcription"/>
    <property type="evidence" value="ECO:0007669"/>
    <property type="project" value="InterPro"/>
</dbReference>
<feature type="domain" description="Response regulatory" evidence="10">
    <location>
        <begin position="6"/>
        <end position="120"/>
    </location>
</feature>